<dbReference type="PANTHER" id="PTHR39244">
    <property type="entry name" value="NATTERIN-4"/>
    <property type="match status" value="1"/>
</dbReference>
<proteinExistence type="predicted"/>
<dbReference type="AlphaFoldDB" id="A0A9D4ZEV4"/>
<dbReference type="InterPro" id="IPR053237">
    <property type="entry name" value="Natterin_C"/>
</dbReference>
<comment type="caution">
    <text evidence="1">The sequence shown here is derived from an EMBL/GenBank/DDBJ whole genome shotgun (WGS) entry which is preliminary data.</text>
</comment>
<gene>
    <name evidence="1" type="ORF">GOP47_0013763</name>
</gene>
<evidence type="ECO:0000313" key="1">
    <source>
        <dbReference type="EMBL" id="KAI5071512.1"/>
    </source>
</evidence>
<dbReference type="OrthoDB" id="938754at2759"/>
<name>A0A9D4ZEV4_ADICA</name>
<dbReference type="PANTHER" id="PTHR39244:SF5">
    <property type="entry name" value="NATTERIN-3-LIKE"/>
    <property type="match status" value="1"/>
</dbReference>
<dbReference type="Proteomes" id="UP000886520">
    <property type="component" value="Chromosome 13"/>
</dbReference>
<dbReference type="EMBL" id="JABFUD020000013">
    <property type="protein sequence ID" value="KAI5071512.1"/>
    <property type="molecule type" value="Genomic_DNA"/>
</dbReference>
<sequence length="176" mass="19696">MAVILPRFVTFKGDNERLLCLRDDIDPGVGTLLLDAADNFIGLEIVHEVIQEGTQLPISRFTVTSLGSNVVALRAVVNIMFCKRFTRVRQEELRAEDAKVTQFYGLIVGEPVVERELERIQYDLENGRVYDERLLVLASQTASNNSSFLGLEWSLEYTSAQAPPQIGAILSLWAPL</sequence>
<evidence type="ECO:0000313" key="2">
    <source>
        <dbReference type="Proteomes" id="UP000886520"/>
    </source>
</evidence>
<accession>A0A9D4ZEV4</accession>
<reference evidence="1" key="1">
    <citation type="submission" date="2021-01" db="EMBL/GenBank/DDBJ databases">
        <title>Adiantum capillus-veneris genome.</title>
        <authorList>
            <person name="Fang Y."/>
            <person name="Liao Q."/>
        </authorList>
    </citation>
    <scope>NUCLEOTIDE SEQUENCE</scope>
    <source>
        <strain evidence="1">H3</strain>
        <tissue evidence="1">Leaf</tissue>
    </source>
</reference>
<protein>
    <submittedName>
        <fullName evidence="1">Uncharacterized protein</fullName>
    </submittedName>
</protein>
<keyword evidence="2" id="KW-1185">Reference proteome</keyword>
<organism evidence="1 2">
    <name type="scientific">Adiantum capillus-veneris</name>
    <name type="common">Maidenhair fern</name>
    <dbReference type="NCBI Taxonomy" id="13818"/>
    <lineage>
        <taxon>Eukaryota</taxon>
        <taxon>Viridiplantae</taxon>
        <taxon>Streptophyta</taxon>
        <taxon>Embryophyta</taxon>
        <taxon>Tracheophyta</taxon>
        <taxon>Polypodiopsida</taxon>
        <taxon>Polypodiidae</taxon>
        <taxon>Polypodiales</taxon>
        <taxon>Pteridineae</taxon>
        <taxon>Pteridaceae</taxon>
        <taxon>Vittarioideae</taxon>
        <taxon>Adiantum</taxon>
    </lineage>
</organism>